<gene>
    <name evidence="1" type="ORF">FJR39_24115</name>
</gene>
<keyword evidence="2" id="KW-1185">Reference proteome</keyword>
<dbReference type="Proteomes" id="UP001517388">
    <property type="component" value="Unassembled WGS sequence"/>
</dbReference>
<protein>
    <submittedName>
        <fullName evidence="1">DUF3493 domain-containing protein</fullName>
    </submittedName>
</protein>
<evidence type="ECO:0000313" key="2">
    <source>
        <dbReference type="Proteomes" id="UP001517388"/>
    </source>
</evidence>
<proteinExistence type="predicted"/>
<accession>A0ACC7SE09</accession>
<organism evidence="1 2">
    <name type="scientific">Dolichospermum flos-aquae UHCC 0037</name>
    <dbReference type="NCBI Taxonomy" id="2590026"/>
    <lineage>
        <taxon>Bacteria</taxon>
        <taxon>Bacillati</taxon>
        <taxon>Cyanobacteriota</taxon>
        <taxon>Cyanophyceae</taxon>
        <taxon>Nostocales</taxon>
        <taxon>Aphanizomenonaceae</taxon>
        <taxon>Dolichospermum</taxon>
    </lineage>
</organism>
<sequence>MIKPNSPKNLNPQQYERLKAEVAAPYRGLRQFIYIGVGASGFIGAFVFFFQLLAGRDIEQAAPNFAIQLGVIGLMVFLWKWENRKNRQEAKGKRQE</sequence>
<reference evidence="2" key="1">
    <citation type="journal article" date="2020" name="Toxins">
        <title>Phylogenomic Analysis of Secondary Metabolism in the Toxic Cyanobacterial Genera Anabaena, Dolichospermum and Aphanizomenon.</title>
        <authorList>
            <person name="Oesterholm J."/>
            <person name="Popin R.V."/>
            <person name="Fewer D.P."/>
            <person name="Sivonen K."/>
        </authorList>
    </citation>
    <scope>NUCLEOTIDE SEQUENCE [LARGE SCALE GENOMIC DNA]</scope>
    <source>
        <strain evidence="2">UHCC 0037</strain>
    </source>
</reference>
<comment type="caution">
    <text evidence="1">The sequence shown here is derived from an EMBL/GenBank/DDBJ whole genome shotgun (WGS) entry which is preliminary data.</text>
</comment>
<evidence type="ECO:0000313" key="1">
    <source>
        <dbReference type="EMBL" id="MTJ46024.1"/>
    </source>
</evidence>
<name>A0ACC7SE09_DOLFA</name>
<dbReference type="EMBL" id="VILF01000007">
    <property type="protein sequence ID" value="MTJ46024.1"/>
    <property type="molecule type" value="Genomic_DNA"/>
</dbReference>